<proteinExistence type="inferred from homology"/>
<dbReference type="InterPro" id="IPR029064">
    <property type="entry name" value="Ribosomal_eL30-like_sf"/>
</dbReference>
<dbReference type="Gene3D" id="3.30.1330.30">
    <property type="match status" value="1"/>
</dbReference>
<feature type="domain" description="tRNA/rRNA methyltransferase SpoU type" evidence="4">
    <location>
        <begin position="118"/>
        <end position="257"/>
    </location>
</feature>
<dbReference type="SUPFAM" id="SSF55315">
    <property type="entry name" value="L30e-like"/>
    <property type="match status" value="1"/>
</dbReference>
<dbReference type="Gene3D" id="3.40.1280.10">
    <property type="match status" value="1"/>
</dbReference>
<dbReference type="AlphaFoldDB" id="A0A518GD78"/>
<evidence type="ECO:0000259" key="4">
    <source>
        <dbReference type="Pfam" id="PF00588"/>
    </source>
</evidence>
<dbReference type="InterPro" id="IPR001537">
    <property type="entry name" value="SpoU_MeTrfase"/>
</dbReference>
<keyword evidence="7" id="KW-1185">Reference proteome</keyword>
<feature type="domain" description="MRM3-like substrate binding" evidence="5">
    <location>
        <begin position="14"/>
        <end position="93"/>
    </location>
</feature>
<evidence type="ECO:0000259" key="5">
    <source>
        <dbReference type="Pfam" id="PF22435"/>
    </source>
</evidence>
<dbReference type="KEGG" id="ahel:Q31a_49290"/>
<dbReference type="SUPFAM" id="SSF75217">
    <property type="entry name" value="alpha/beta knot"/>
    <property type="match status" value="1"/>
</dbReference>
<gene>
    <name evidence="6" type="primary">tsnR</name>
    <name evidence="6" type="ORF">Q31a_49290</name>
</gene>
<dbReference type="InterPro" id="IPR029028">
    <property type="entry name" value="Alpha/beta_knot_MTases"/>
</dbReference>
<dbReference type="InterPro" id="IPR029026">
    <property type="entry name" value="tRNA_m1G_MTases_N"/>
</dbReference>
<keyword evidence="2 6" id="KW-0489">Methyltransferase</keyword>
<accession>A0A518GD78</accession>
<dbReference type="Pfam" id="PF00588">
    <property type="entry name" value="SpoU_methylase"/>
    <property type="match status" value="1"/>
</dbReference>
<evidence type="ECO:0000256" key="2">
    <source>
        <dbReference type="ARBA" id="ARBA00022603"/>
    </source>
</evidence>
<dbReference type="InterPro" id="IPR053888">
    <property type="entry name" value="MRM3-like_sub_bind"/>
</dbReference>
<dbReference type="PANTHER" id="PTHR43191:SF2">
    <property type="entry name" value="RRNA METHYLTRANSFERASE 3, MITOCHONDRIAL"/>
    <property type="match status" value="1"/>
</dbReference>
<dbReference type="RefSeq" id="WP_197355521.1">
    <property type="nucleotide sequence ID" value="NZ_CP036298.1"/>
</dbReference>
<dbReference type="GO" id="GO:0030743">
    <property type="term" value="F:23S rRNA (adenosine(1067)-2'-O)-methyltransferase activity"/>
    <property type="evidence" value="ECO:0007669"/>
    <property type="project" value="UniProtKB-EC"/>
</dbReference>
<dbReference type="GO" id="GO:0003723">
    <property type="term" value="F:RNA binding"/>
    <property type="evidence" value="ECO:0007669"/>
    <property type="project" value="InterPro"/>
</dbReference>
<evidence type="ECO:0000313" key="7">
    <source>
        <dbReference type="Proteomes" id="UP000318017"/>
    </source>
</evidence>
<sequence>MISRIPPCITSPHNPKVKLAQRLRDSKTRRKLERFLIDGEQEILAAHAAGVELECVFADSLDGAPPPAWLTGLEPLYQPVTRQILSRISYGDRQDAPVAIAVSRKLSIADLDLHAPKLLLVLDRTEKPGNIGACLRSAAACGVDAVVLTNPTCELFNPNAIRASRGAIFKIPIAHATVEELLDACAAWKIPVCTARVDAQHQLWECEFQPAVAVVFGNEANGLGEEWDVAQVLPYRIPMSSSTDSLNLSISAAVTLYEAVRQQAEFDPRLKRV</sequence>
<reference evidence="6 7" key="1">
    <citation type="submission" date="2019-02" db="EMBL/GenBank/DDBJ databases">
        <title>Deep-cultivation of Planctomycetes and their phenomic and genomic characterization uncovers novel biology.</title>
        <authorList>
            <person name="Wiegand S."/>
            <person name="Jogler M."/>
            <person name="Boedeker C."/>
            <person name="Pinto D."/>
            <person name="Vollmers J."/>
            <person name="Rivas-Marin E."/>
            <person name="Kohn T."/>
            <person name="Peeters S.H."/>
            <person name="Heuer A."/>
            <person name="Rast P."/>
            <person name="Oberbeckmann S."/>
            <person name="Bunk B."/>
            <person name="Jeske O."/>
            <person name="Meyerdierks A."/>
            <person name="Storesund J.E."/>
            <person name="Kallscheuer N."/>
            <person name="Luecker S."/>
            <person name="Lage O.M."/>
            <person name="Pohl T."/>
            <person name="Merkel B.J."/>
            <person name="Hornburger P."/>
            <person name="Mueller R.-W."/>
            <person name="Bruemmer F."/>
            <person name="Labrenz M."/>
            <person name="Spormann A.M."/>
            <person name="Op den Camp H."/>
            <person name="Overmann J."/>
            <person name="Amann R."/>
            <person name="Jetten M.S.M."/>
            <person name="Mascher T."/>
            <person name="Medema M.H."/>
            <person name="Devos D.P."/>
            <person name="Kaster A.-K."/>
            <person name="Ovreas L."/>
            <person name="Rohde M."/>
            <person name="Galperin M.Y."/>
            <person name="Jogler C."/>
        </authorList>
    </citation>
    <scope>NUCLEOTIDE SEQUENCE [LARGE SCALE GENOMIC DNA]</scope>
    <source>
        <strain evidence="6 7">Q31a</strain>
    </source>
</reference>
<evidence type="ECO:0000256" key="1">
    <source>
        <dbReference type="ARBA" id="ARBA00007228"/>
    </source>
</evidence>
<dbReference type="EMBL" id="CP036298">
    <property type="protein sequence ID" value="QDV26555.1"/>
    <property type="molecule type" value="Genomic_DNA"/>
</dbReference>
<keyword evidence="3 6" id="KW-0808">Transferase</keyword>
<dbReference type="InterPro" id="IPR051259">
    <property type="entry name" value="rRNA_Methyltransferase"/>
</dbReference>
<organism evidence="6 7">
    <name type="scientific">Aureliella helgolandensis</name>
    <dbReference type="NCBI Taxonomy" id="2527968"/>
    <lineage>
        <taxon>Bacteria</taxon>
        <taxon>Pseudomonadati</taxon>
        <taxon>Planctomycetota</taxon>
        <taxon>Planctomycetia</taxon>
        <taxon>Pirellulales</taxon>
        <taxon>Pirellulaceae</taxon>
        <taxon>Aureliella</taxon>
    </lineage>
</organism>
<comment type="similarity">
    <text evidence="1">Belongs to the class IV-like SAM-binding methyltransferase superfamily. RNA methyltransferase TrmH family.</text>
</comment>
<dbReference type="EC" id="2.1.1.230" evidence="6"/>
<protein>
    <submittedName>
        <fullName evidence="6">23S rRNA (Adenosine(1067)-2'-O)-methyltransferase</fullName>
        <ecNumber evidence="6">2.1.1.230</ecNumber>
    </submittedName>
</protein>
<evidence type="ECO:0000313" key="6">
    <source>
        <dbReference type="EMBL" id="QDV26555.1"/>
    </source>
</evidence>
<evidence type="ECO:0000256" key="3">
    <source>
        <dbReference type="ARBA" id="ARBA00022679"/>
    </source>
</evidence>
<dbReference type="PANTHER" id="PTHR43191">
    <property type="entry name" value="RRNA METHYLTRANSFERASE 3"/>
    <property type="match status" value="1"/>
</dbReference>
<name>A0A518GD78_9BACT</name>
<dbReference type="Proteomes" id="UP000318017">
    <property type="component" value="Chromosome"/>
</dbReference>
<dbReference type="Pfam" id="PF22435">
    <property type="entry name" value="MRM3-like_sub_bind"/>
    <property type="match status" value="1"/>
</dbReference>